<dbReference type="Gene3D" id="3.30.450.20">
    <property type="entry name" value="PAS domain"/>
    <property type="match status" value="1"/>
</dbReference>
<dbReference type="GO" id="GO:0043709">
    <property type="term" value="P:cell adhesion involved in single-species biofilm formation"/>
    <property type="evidence" value="ECO:0007669"/>
    <property type="project" value="TreeGrafter"/>
</dbReference>
<dbReference type="NCBIfam" id="TIGR00229">
    <property type="entry name" value="sensory_box"/>
    <property type="match status" value="1"/>
</dbReference>
<dbReference type="GO" id="GO:1902201">
    <property type="term" value="P:negative regulation of bacterial-type flagellum-dependent cell motility"/>
    <property type="evidence" value="ECO:0007669"/>
    <property type="project" value="TreeGrafter"/>
</dbReference>
<dbReference type="InterPro" id="IPR000014">
    <property type="entry name" value="PAS"/>
</dbReference>
<dbReference type="InterPro" id="IPR035965">
    <property type="entry name" value="PAS-like_dom_sf"/>
</dbReference>
<dbReference type="SUPFAM" id="SSF55785">
    <property type="entry name" value="PYP-like sensor domain (PAS domain)"/>
    <property type="match status" value="1"/>
</dbReference>
<evidence type="ECO:0000259" key="3">
    <source>
        <dbReference type="PROSITE" id="PS50113"/>
    </source>
</evidence>
<dbReference type="GO" id="GO:0052621">
    <property type="term" value="F:diguanylate cyclase activity"/>
    <property type="evidence" value="ECO:0007669"/>
    <property type="project" value="TreeGrafter"/>
</dbReference>
<dbReference type="GO" id="GO:0005886">
    <property type="term" value="C:plasma membrane"/>
    <property type="evidence" value="ECO:0007669"/>
    <property type="project" value="TreeGrafter"/>
</dbReference>
<comment type="caution">
    <text evidence="5">The sequence shown here is derived from an EMBL/GenBank/DDBJ whole genome shotgun (WGS) entry which is preliminary data.</text>
</comment>
<accession>A0A644YAA8</accession>
<gene>
    <name evidence="5" type="ORF">SDC9_71739</name>
</gene>
<name>A0A644YAA8_9ZZZZ</name>
<dbReference type="PROSITE" id="PS50113">
    <property type="entry name" value="PAC"/>
    <property type="match status" value="1"/>
</dbReference>
<evidence type="ECO:0000256" key="1">
    <source>
        <dbReference type="SAM" id="Coils"/>
    </source>
</evidence>
<dbReference type="PANTHER" id="PTHR45138:SF9">
    <property type="entry name" value="DIGUANYLATE CYCLASE DGCM-RELATED"/>
    <property type="match status" value="1"/>
</dbReference>
<dbReference type="NCBIfam" id="TIGR00254">
    <property type="entry name" value="GGDEF"/>
    <property type="match status" value="1"/>
</dbReference>
<reference evidence="5" key="1">
    <citation type="submission" date="2019-08" db="EMBL/GenBank/DDBJ databases">
        <authorList>
            <person name="Kucharzyk K."/>
            <person name="Murdoch R.W."/>
            <person name="Higgins S."/>
            <person name="Loffler F."/>
        </authorList>
    </citation>
    <scope>NUCLEOTIDE SEQUENCE</scope>
</reference>
<dbReference type="AlphaFoldDB" id="A0A644YAA8"/>
<evidence type="ECO:0000313" key="5">
    <source>
        <dbReference type="EMBL" id="MPM25249.1"/>
    </source>
</evidence>
<dbReference type="Pfam" id="PF01590">
    <property type="entry name" value="GAF"/>
    <property type="match status" value="1"/>
</dbReference>
<dbReference type="PROSITE" id="PS50887">
    <property type="entry name" value="GGDEF"/>
    <property type="match status" value="1"/>
</dbReference>
<dbReference type="InterPro" id="IPR000700">
    <property type="entry name" value="PAS-assoc_C"/>
</dbReference>
<organism evidence="5">
    <name type="scientific">bioreactor metagenome</name>
    <dbReference type="NCBI Taxonomy" id="1076179"/>
    <lineage>
        <taxon>unclassified sequences</taxon>
        <taxon>metagenomes</taxon>
        <taxon>ecological metagenomes</taxon>
    </lineage>
</organism>
<dbReference type="SUPFAM" id="SSF55781">
    <property type="entry name" value="GAF domain-like"/>
    <property type="match status" value="1"/>
</dbReference>
<keyword evidence="1" id="KW-0175">Coiled coil</keyword>
<dbReference type="PANTHER" id="PTHR45138">
    <property type="entry name" value="REGULATORY COMPONENTS OF SENSORY TRANSDUCTION SYSTEM"/>
    <property type="match status" value="1"/>
</dbReference>
<dbReference type="InterPro" id="IPR003018">
    <property type="entry name" value="GAF"/>
</dbReference>
<dbReference type="Pfam" id="PF13426">
    <property type="entry name" value="PAS_9"/>
    <property type="match status" value="1"/>
</dbReference>
<feature type="domain" description="PAC" evidence="3">
    <location>
        <begin position="59"/>
        <end position="111"/>
    </location>
</feature>
<dbReference type="InterPro" id="IPR000160">
    <property type="entry name" value="GGDEF_dom"/>
</dbReference>
<dbReference type="InterPro" id="IPR029787">
    <property type="entry name" value="Nucleotide_cyclase"/>
</dbReference>
<dbReference type="FunFam" id="3.30.70.270:FF:000001">
    <property type="entry name" value="Diguanylate cyclase domain protein"/>
    <property type="match status" value="1"/>
</dbReference>
<feature type="domain" description="GGDEF" evidence="4">
    <location>
        <begin position="327"/>
        <end position="459"/>
    </location>
</feature>
<dbReference type="SMART" id="SM00267">
    <property type="entry name" value="GGDEF"/>
    <property type="match status" value="1"/>
</dbReference>
<dbReference type="PROSITE" id="PS50112">
    <property type="entry name" value="PAS"/>
    <property type="match status" value="1"/>
</dbReference>
<evidence type="ECO:0000259" key="4">
    <source>
        <dbReference type="PROSITE" id="PS50887"/>
    </source>
</evidence>
<dbReference type="SUPFAM" id="SSF55073">
    <property type="entry name" value="Nucleotide cyclase"/>
    <property type="match status" value="1"/>
</dbReference>
<evidence type="ECO:0008006" key="6">
    <source>
        <dbReference type="Google" id="ProtNLM"/>
    </source>
</evidence>
<dbReference type="CDD" id="cd00130">
    <property type="entry name" value="PAS"/>
    <property type="match status" value="1"/>
</dbReference>
<proteinExistence type="predicted"/>
<feature type="coiled-coil region" evidence="1">
    <location>
        <begin position="102"/>
        <end position="136"/>
    </location>
</feature>
<evidence type="ECO:0000259" key="2">
    <source>
        <dbReference type="PROSITE" id="PS50112"/>
    </source>
</evidence>
<dbReference type="Pfam" id="PF00990">
    <property type="entry name" value="GGDEF"/>
    <property type="match status" value="1"/>
</dbReference>
<dbReference type="SMART" id="SM00065">
    <property type="entry name" value="GAF"/>
    <property type="match status" value="1"/>
</dbReference>
<dbReference type="Gene3D" id="3.30.450.40">
    <property type="match status" value="1"/>
</dbReference>
<sequence>MIVVLDHRGVITKFNRACEQITGYLFDEIDGTYLWDHNFFDPVITREEIDKLLSDNHPGTYDTVLVSKNGDKHLISWTFAAILNSKRHAEYVIATGIDITKRQQAEDELQKANRELASWVEQLRERTAEMNQLNEMGEQLQSCQTITEACAISAQYIKRICPASNGALYLIKESKNIAEAVELWGESDIIQKVFEPLSCWAIRRGRQHLVDDDHPSLLCGHVTGPESGQYLCVPLLVNGAAIGILHLNHVDLPGQVQHKATDQSYSDHKVQIVTTIAEHISLALSNLKLKETLRQQSIRDALTGLFNRRYMEETLERELNRAEREGKPVGVIMFDIDHFKDFNDLFGHDGGDALLRELGVFLKKTARGGDVVCRYGGEEFLEVLPGANSENARLHAEKIRQGVKELLVYHLGKPLAKCSISLGVAVFPENGLTSEALLKAADSALYHAKNEGRDKVVMA</sequence>
<feature type="domain" description="PAS" evidence="2">
    <location>
        <begin position="1"/>
        <end position="42"/>
    </location>
</feature>
<protein>
    <recommendedName>
        <fullName evidence="6">Diguanylate cyclase</fullName>
    </recommendedName>
</protein>
<dbReference type="Gene3D" id="3.30.70.270">
    <property type="match status" value="1"/>
</dbReference>
<dbReference type="CDD" id="cd01949">
    <property type="entry name" value="GGDEF"/>
    <property type="match status" value="1"/>
</dbReference>
<dbReference type="InterPro" id="IPR043128">
    <property type="entry name" value="Rev_trsase/Diguanyl_cyclase"/>
</dbReference>
<dbReference type="InterPro" id="IPR029016">
    <property type="entry name" value="GAF-like_dom_sf"/>
</dbReference>
<dbReference type="InterPro" id="IPR050469">
    <property type="entry name" value="Diguanylate_Cyclase"/>
</dbReference>
<dbReference type="EMBL" id="VSSQ01004450">
    <property type="protein sequence ID" value="MPM25249.1"/>
    <property type="molecule type" value="Genomic_DNA"/>
</dbReference>